<organism evidence="5 6">
    <name type="scientific">Octopus sinensis</name>
    <name type="common">East Asian common octopus</name>
    <dbReference type="NCBI Taxonomy" id="2607531"/>
    <lineage>
        <taxon>Eukaryota</taxon>
        <taxon>Metazoa</taxon>
        <taxon>Spiralia</taxon>
        <taxon>Lophotrochozoa</taxon>
        <taxon>Mollusca</taxon>
        <taxon>Cephalopoda</taxon>
        <taxon>Coleoidea</taxon>
        <taxon>Octopodiformes</taxon>
        <taxon>Octopoda</taxon>
        <taxon>Incirrata</taxon>
        <taxon>Octopodidae</taxon>
        <taxon>Octopus</taxon>
    </lineage>
</organism>
<keyword evidence="4" id="KW-1133">Transmembrane helix</keyword>
<dbReference type="AlphaFoldDB" id="A0A6P7TWV0"/>
<evidence type="ECO:0000256" key="1">
    <source>
        <dbReference type="ARBA" id="ARBA00008094"/>
    </source>
</evidence>
<dbReference type="SMART" id="SM00175">
    <property type="entry name" value="RAB"/>
    <property type="match status" value="1"/>
</dbReference>
<comment type="similarity">
    <text evidence="1">Belongs to the small GTPase superfamily. Ras family. KappaB-Ras subfamily.</text>
</comment>
<dbReference type="Proteomes" id="UP000515154">
    <property type="component" value="Unplaced"/>
</dbReference>
<keyword evidence="5" id="KW-1185">Reference proteome</keyword>
<dbReference type="InterPro" id="IPR005225">
    <property type="entry name" value="Small_GTP-bd"/>
</dbReference>
<dbReference type="GO" id="GO:0032794">
    <property type="term" value="F:GTPase activating protein binding"/>
    <property type="evidence" value="ECO:0007669"/>
    <property type="project" value="TreeGrafter"/>
</dbReference>
<dbReference type="GO" id="GO:0005525">
    <property type="term" value="F:GTP binding"/>
    <property type="evidence" value="ECO:0007669"/>
    <property type="project" value="UniProtKB-KW"/>
</dbReference>
<dbReference type="PANTHER" id="PTHR46152:SF3">
    <property type="entry name" value="NF-KAPPA-B INHIBITOR-INTERACTING RAS-LIKE PROTEIN"/>
    <property type="match status" value="1"/>
</dbReference>
<dbReference type="InterPro" id="IPR001806">
    <property type="entry name" value="Small_GTPase"/>
</dbReference>
<gene>
    <name evidence="6" type="primary">LOC115226953</name>
</gene>
<keyword evidence="4" id="KW-0472">Membrane</keyword>
<dbReference type="PRINTS" id="PR00449">
    <property type="entry name" value="RASTRNSFRMNG"/>
</dbReference>
<reference evidence="6" key="1">
    <citation type="submission" date="2025-08" db="UniProtKB">
        <authorList>
            <consortium name="RefSeq"/>
        </authorList>
    </citation>
    <scope>IDENTIFICATION</scope>
</reference>
<dbReference type="PANTHER" id="PTHR46152">
    <property type="entry name" value="NF-KAPPA-B INHIBITOR-INTERACTING RAS-LIKE PROTEIN"/>
    <property type="match status" value="1"/>
</dbReference>
<dbReference type="InterPro" id="IPR027417">
    <property type="entry name" value="P-loop_NTPase"/>
</dbReference>
<feature type="transmembrane region" description="Helical" evidence="4">
    <location>
        <begin position="175"/>
        <end position="195"/>
    </location>
</feature>
<dbReference type="NCBIfam" id="TIGR00231">
    <property type="entry name" value="small_GTP"/>
    <property type="match status" value="1"/>
</dbReference>
<dbReference type="GO" id="GO:0043124">
    <property type="term" value="P:negative regulation of canonical NF-kappaB signal transduction"/>
    <property type="evidence" value="ECO:0007669"/>
    <property type="project" value="InterPro"/>
</dbReference>
<dbReference type="RefSeq" id="XP_029653772.2">
    <property type="nucleotide sequence ID" value="XM_029797912.2"/>
</dbReference>
<dbReference type="SMART" id="SM00173">
    <property type="entry name" value="RAS"/>
    <property type="match status" value="1"/>
</dbReference>
<keyword evidence="2" id="KW-0547">Nucleotide-binding</keyword>
<dbReference type="InterPro" id="IPR042227">
    <property type="entry name" value="KBRS"/>
</dbReference>
<proteinExistence type="inferred from homology"/>
<evidence type="ECO:0000313" key="5">
    <source>
        <dbReference type="Proteomes" id="UP000515154"/>
    </source>
</evidence>
<dbReference type="GO" id="GO:0032484">
    <property type="term" value="P:Ral protein signal transduction"/>
    <property type="evidence" value="ECO:0007669"/>
    <property type="project" value="TreeGrafter"/>
</dbReference>
<dbReference type="PROSITE" id="PS51421">
    <property type="entry name" value="RAS"/>
    <property type="match status" value="1"/>
</dbReference>
<keyword evidence="3" id="KW-0342">GTP-binding</keyword>
<evidence type="ECO:0000256" key="2">
    <source>
        <dbReference type="ARBA" id="ARBA00022741"/>
    </source>
</evidence>
<dbReference type="KEGG" id="osn:115226953"/>
<dbReference type="PROSITE" id="PS51419">
    <property type="entry name" value="RAB"/>
    <property type="match status" value="1"/>
</dbReference>
<keyword evidence="4" id="KW-0812">Transmembrane</keyword>
<sequence length="203" mass="23265">MGKTSKILVCGQSSVGKTAVIEHMVYGNHVVGTPTMPTIEDIYTAVIETDRGVKEKVRIFDTAGLDGSKPDLPKQYLNFPDGFVLAYDVTNWESFQRLDKLKKDIDKHRDKKEVFIIAIGNKKELQDCRQVDYNTAQLWANKEKVKLWEVTVTCRPSLQEPFVWLTSRITQPPSMYHSSASVFSFLICLYIYIYICMYTHIAL</sequence>
<accession>A0A6P7TWV0</accession>
<dbReference type="Gene3D" id="3.40.50.300">
    <property type="entry name" value="P-loop containing nucleotide triphosphate hydrolases"/>
    <property type="match status" value="1"/>
</dbReference>
<evidence type="ECO:0000313" key="6">
    <source>
        <dbReference type="RefSeq" id="XP_029653772.2"/>
    </source>
</evidence>
<dbReference type="GO" id="GO:0003924">
    <property type="term" value="F:GTPase activity"/>
    <property type="evidence" value="ECO:0007669"/>
    <property type="project" value="InterPro"/>
</dbReference>
<evidence type="ECO:0000256" key="3">
    <source>
        <dbReference type="ARBA" id="ARBA00023134"/>
    </source>
</evidence>
<name>A0A6P7TWV0_9MOLL</name>
<dbReference type="Pfam" id="PF00071">
    <property type="entry name" value="Ras"/>
    <property type="match status" value="1"/>
</dbReference>
<dbReference type="SUPFAM" id="SSF52540">
    <property type="entry name" value="P-loop containing nucleoside triphosphate hydrolases"/>
    <property type="match status" value="1"/>
</dbReference>
<protein>
    <submittedName>
        <fullName evidence="6">NF-kappa-B inhibitor-interacting Ras-like protein 2</fullName>
    </submittedName>
</protein>
<evidence type="ECO:0000256" key="4">
    <source>
        <dbReference type="SAM" id="Phobius"/>
    </source>
</evidence>